<dbReference type="OMA" id="IKFCEHY"/>
<organism evidence="3 4">
    <name type="scientific">Giardia intestinalis (strain P15)</name>
    <name type="common">Giardia lamblia</name>
    <dbReference type="NCBI Taxonomy" id="658858"/>
    <lineage>
        <taxon>Eukaryota</taxon>
        <taxon>Metamonada</taxon>
        <taxon>Diplomonadida</taxon>
        <taxon>Hexamitidae</taxon>
        <taxon>Giardiinae</taxon>
        <taxon>Giardia</taxon>
    </lineage>
</organism>
<reference evidence="3 4" key="1">
    <citation type="journal article" date="2010" name="BMC Genomics">
        <title>Genome analysis and comparative genomics of a Giardia intestinalis assemblage E isolate.</title>
        <authorList>
            <person name="Jerlstrom-Hultqvist J."/>
            <person name="Franzen O."/>
            <person name="Ankarklev J."/>
            <person name="Xu F."/>
            <person name="Nohynkova E."/>
            <person name="Andersson J.O."/>
            <person name="Svard S.G."/>
            <person name="Andersson B."/>
        </authorList>
    </citation>
    <scope>NUCLEOTIDE SEQUENCE [LARGE SCALE GENOMIC DNA]</scope>
    <source>
        <strain evidence="3 4">P15</strain>
    </source>
</reference>
<dbReference type="InterPro" id="IPR004108">
    <property type="entry name" value="Fe_hydrogenase_lsu_C"/>
</dbReference>
<dbReference type="VEuPathDB" id="GiardiaDB:GLP15_1240"/>
<dbReference type="InterPro" id="IPR003149">
    <property type="entry name" value="Fe_hydrogenase_ssu"/>
</dbReference>
<evidence type="ECO:0000313" key="4">
    <source>
        <dbReference type="Proteomes" id="UP000008974"/>
    </source>
</evidence>
<comment type="similarity">
    <text evidence="1">Belongs to the NARF family.</text>
</comment>
<feature type="domain" description="4Fe-4S ferredoxin-type" evidence="2">
    <location>
        <begin position="37"/>
        <end position="66"/>
    </location>
</feature>
<dbReference type="PROSITE" id="PS00198">
    <property type="entry name" value="4FE4S_FER_1"/>
    <property type="match status" value="1"/>
</dbReference>
<proteinExistence type="inferred from homology"/>
<dbReference type="Gene3D" id="3.40.950.10">
    <property type="entry name" value="Fe-only Hydrogenase (Larger Subunit), Chain L, domain 3"/>
    <property type="match status" value="1"/>
</dbReference>
<dbReference type="GO" id="GO:0051536">
    <property type="term" value="F:iron-sulfur cluster binding"/>
    <property type="evidence" value="ECO:0007669"/>
    <property type="project" value="InterPro"/>
</dbReference>
<sequence>MQTLTYTVLESYKLKKYKPLKMPPKPQHDVTGVDANNAIMIDYAKCIGCNMCIKACDVQGIGVYKQNEKPKYPPIVKLSTLFNSDCIGCGQCATICPVDAIAPKNNLEVYKSESASKKIKVALIAPSTRVAFGDIFGLPIGTNTIYSLIRMLKQYLGFDYVFDVNFGADETTVIDTQELLHFKHEGRGPVFTSCCPAWVNLCEMKYPELLPQVSTAKSCVAMVATLIKRRWAQEYLIPKGIVDSVDDVYVADIMPCTAKKDESMRPQLNRDVDICLTVREVAEHLYFLHGARLTLEEVEADASVLKPGRSTQKKWDFDAPFNTVSGGSHIFGKTGGVAETCLRFISYMKKSPIENVKEELLKEFKTPGQLVQTVKLVSCEIAGETYRALIAHGGSAINAAARMVLNKEVECDVVEQMACPGGCQNGGGMPKIKGKKEAVLTRASTLDVLDGKERFASAGENKTLWGFNGCLTEHEAHELLHTHYQHRPVESLLPQ</sequence>
<dbReference type="SUPFAM" id="SSF53920">
    <property type="entry name" value="Fe-only hydrogenase"/>
    <property type="match status" value="1"/>
</dbReference>
<accession>E1EZS1</accession>
<dbReference type="AlphaFoldDB" id="E1EZS1"/>
<dbReference type="OrthoDB" id="10253113at2759"/>
<dbReference type="STRING" id="658858.E1EZS1"/>
<dbReference type="GO" id="GO:0005506">
    <property type="term" value="F:iron ion binding"/>
    <property type="evidence" value="ECO:0007669"/>
    <property type="project" value="InterPro"/>
</dbReference>
<evidence type="ECO:0000256" key="1">
    <source>
        <dbReference type="ARBA" id="ARBA00006596"/>
    </source>
</evidence>
<dbReference type="Pfam" id="PF12838">
    <property type="entry name" value="Fer4_7"/>
    <property type="match status" value="1"/>
</dbReference>
<dbReference type="Gene3D" id="3.30.70.20">
    <property type="match status" value="2"/>
</dbReference>
<dbReference type="InterPro" id="IPR017896">
    <property type="entry name" value="4Fe4S_Fe-S-bd"/>
</dbReference>
<dbReference type="Gene3D" id="3.40.50.1780">
    <property type="match status" value="1"/>
</dbReference>
<dbReference type="InterPro" id="IPR009016">
    <property type="entry name" value="Fe_hydrogenase"/>
</dbReference>
<dbReference type="SUPFAM" id="SSF54862">
    <property type="entry name" value="4Fe-4S ferredoxins"/>
    <property type="match status" value="1"/>
</dbReference>
<evidence type="ECO:0000313" key="3">
    <source>
        <dbReference type="EMBL" id="EFO64299.1"/>
    </source>
</evidence>
<feature type="domain" description="4Fe-4S ferredoxin-type" evidence="2">
    <location>
        <begin position="78"/>
        <end position="106"/>
    </location>
</feature>
<comment type="caution">
    <text evidence="3">The sequence shown here is derived from an EMBL/GenBank/DDBJ whole genome shotgun (WGS) entry which is preliminary data.</text>
</comment>
<dbReference type="PROSITE" id="PS51379">
    <property type="entry name" value="4FE4S_FER_2"/>
    <property type="match status" value="2"/>
</dbReference>
<dbReference type="SMART" id="SM00902">
    <property type="entry name" value="Fe_hyd_SSU"/>
    <property type="match status" value="1"/>
</dbReference>
<name>E1EZS1_GIAIA</name>
<dbReference type="Proteomes" id="UP000008974">
    <property type="component" value="Unassembled WGS sequence"/>
</dbReference>
<protein>
    <submittedName>
        <fullName evidence="3">Fe-hydrogenase-1</fullName>
    </submittedName>
</protein>
<dbReference type="InterPro" id="IPR050340">
    <property type="entry name" value="Cytosolic_Fe-S_CAF"/>
</dbReference>
<dbReference type="GO" id="GO:0008901">
    <property type="term" value="F:ferredoxin hydrogenase activity"/>
    <property type="evidence" value="ECO:0007669"/>
    <property type="project" value="InterPro"/>
</dbReference>
<dbReference type="InterPro" id="IPR013352">
    <property type="entry name" value="Fe_hydrogenase_subset"/>
</dbReference>
<dbReference type="PANTHER" id="PTHR11615">
    <property type="entry name" value="NITRATE, FORMATE, IRON DEHYDROGENASE"/>
    <property type="match status" value="1"/>
</dbReference>
<dbReference type="Pfam" id="PF02906">
    <property type="entry name" value="Fe_hyd_lg_C"/>
    <property type="match status" value="1"/>
</dbReference>
<dbReference type="EMBL" id="ACVC01000099">
    <property type="protein sequence ID" value="EFO64299.1"/>
    <property type="molecule type" value="Genomic_DNA"/>
</dbReference>
<evidence type="ECO:0000259" key="2">
    <source>
        <dbReference type="PROSITE" id="PS51379"/>
    </source>
</evidence>
<gene>
    <name evidence="3" type="ORF">GLP15_1240</name>
</gene>
<dbReference type="InterPro" id="IPR017900">
    <property type="entry name" value="4Fe4S_Fe_S_CS"/>
</dbReference>
<dbReference type="NCBIfam" id="TIGR02512">
    <property type="entry name" value="FeFe_hydrog_A"/>
    <property type="match status" value="1"/>
</dbReference>